<dbReference type="Gene3D" id="3.40.50.300">
    <property type="entry name" value="P-loop containing nucleotide triphosphate hydrolases"/>
    <property type="match status" value="1"/>
</dbReference>
<dbReference type="RefSeq" id="WP_021622240.1">
    <property type="nucleotide sequence ID" value="NZ_CABKST010000166.1"/>
</dbReference>
<dbReference type="CDD" id="cd03257">
    <property type="entry name" value="ABC_NikE_OppD_transporters"/>
    <property type="match status" value="1"/>
</dbReference>
<dbReference type="PROSITE" id="PS00211">
    <property type="entry name" value="ABC_TRANSPORTER_1"/>
    <property type="match status" value="1"/>
</dbReference>
<evidence type="ECO:0000256" key="4">
    <source>
        <dbReference type="ARBA" id="ARBA00022840"/>
    </source>
</evidence>
<dbReference type="InterPro" id="IPR050319">
    <property type="entry name" value="ABC_transp_ATP-bind"/>
</dbReference>
<name>A0A848CZW2_ANEAE</name>
<evidence type="ECO:0000313" key="7">
    <source>
        <dbReference type="Proteomes" id="UP000561326"/>
    </source>
</evidence>
<dbReference type="GeneID" id="92839744"/>
<dbReference type="GO" id="GO:0005524">
    <property type="term" value="F:ATP binding"/>
    <property type="evidence" value="ECO:0007669"/>
    <property type="project" value="UniProtKB-KW"/>
</dbReference>
<comment type="caution">
    <text evidence="6">The sequence shown here is derived from an EMBL/GenBank/DDBJ whole genome shotgun (WGS) entry which is preliminary data.</text>
</comment>
<dbReference type="SUPFAM" id="SSF52540">
    <property type="entry name" value="P-loop containing nucleoside triphosphate hydrolases"/>
    <property type="match status" value="1"/>
</dbReference>
<dbReference type="PANTHER" id="PTHR43776">
    <property type="entry name" value="TRANSPORT ATP-BINDING PROTEIN"/>
    <property type="match status" value="1"/>
</dbReference>
<proteinExistence type="inferred from homology"/>
<evidence type="ECO:0000256" key="1">
    <source>
        <dbReference type="ARBA" id="ARBA00005417"/>
    </source>
</evidence>
<evidence type="ECO:0000259" key="5">
    <source>
        <dbReference type="PROSITE" id="PS50893"/>
    </source>
</evidence>
<keyword evidence="3" id="KW-0547">Nucleotide-binding</keyword>
<accession>A0A848CZW2</accession>
<dbReference type="InterPro" id="IPR027417">
    <property type="entry name" value="P-loop_NTPase"/>
</dbReference>
<dbReference type="SMART" id="SM00382">
    <property type="entry name" value="AAA"/>
    <property type="match status" value="1"/>
</dbReference>
<dbReference type="InterPro" id="IPR003593">
    <property type="entry name" value="AAA+_ATPase"/>
</dbReference>
<dbReference type="PROSITE" id="PS50893">
    <property type="entry name" value="ABC_TRANSPORTER_2"/>
    <property type="match status" value="1"/>
</dbReference>
<organism evidence="6 7">
    <name type="scientific">Aneurinibacillus aneurinilyticus</name>
    <name type="common">Bacillus aneurinolyticus</name>
    <dbReference type="NCBI Taxonomy" id="1391"/>
    <lineage>
        <taxon>Bacteria</taxon>
        <taxon>Bacillati</taxon>
        <taxon>Bacillota</taxon>
        <taxon>Bacilli</taxon>
        <taxon>Bacillales</taxon>
        <taxon>Paenibacillaceae</taxon>
        <taxon>Aneurinibacillus group</taxon>
        <taxon>Aneurinibacillus</taxon>
    </lineage>
</organism>
<gene>
    <name evidence="6" type="ORF">HF838_12330</name>
</gene>
<dbReference type="AlphaFoldDB" id="A0A848CZW2"/>
<feature type="domain" description="ABC transporter" evidence="5">
    <location>
        <begin position="2"/>
        <end position="248"/>
    </location>
</feature>
<dbReference type="PANTHER" id="PTHR43776:SF7">
    <property type="entry name" value="D,D-DIPEPTIDE TRANSPORT ATP-BINDING PROTEIN DDPF-RELATED"/>
    <property type="match status" value="1"/>
</dbReference>
<keyword evidence="2" id="KW-0813">Transport</keyword>
<dbReference type="Proteomes" id="UP000561326">
    <property type="component" value="Unassembled WGS sequence"/>
</dbReference>
<dbReference type="InterPro" id="IPR003439">
    <property type="entry name" value="ABC_transporter-like_ATP-bd"/>
</dbReference>
<evidence type="ECO:0000256" key="3">
    <source>
        <dbReference type="ARBA" id="ARBA00022741"/>
    </source>
</evidence>
<dbReference type="GO" id="GO:0016887">
    <property type="term" value="F:ATP hydrolysis activity"/>
    <property type="evidence" value="ECO:0007669"/>
    <property type="project" value="InterPro"/>
</dbReference>
<comment type="similarity">
    <text evidence="1">Belongs to the ABC transporter superfamily.</text>
</comment>
<evidence type="ECO:0000256" key="2">
    <source>
        <dbReference type="ARBA" id="ARBA00022448"/>
    </source>
</evidence>
<dbReference type="Pfam" id="PF00005">
    <property type="entry name" value="ABC_tran"/>
    <property type="match status" value="1"/>
</dbReference>
<sequence length="256" mass="29206">MLQVHNVSKYIEYGLVRKRKKAIVNNTSFSIQAGETFGLIGESGSGKTTLSRMAIGLLRPDEGAVEFAGYDLYSASRGDSKLLRQKMQMIFQHPDTACNPRKTLLQSIMEPFVLHPTLRKGDDHEQIEEVMNMVGLQPELLRRYPYQVSGGQIQRIVLARALLMNPEFIVLDEPTSMLDVSVQAQILRLLKHIQKQRKMTYLFISHDLDVVNWMSDRVAVMKDGEIVETGTSNKIMKHPTHPYTQKLVQAFLYTDR</sequence>
<dbReference type="InterPro" id="IPR017871">
    <property type="entry name" value="ABC_transporter-like_CS"/>
</dbReference>
<protein>
    <submittedName>
        <fullName evidence="6">ABC transporter ATP-binding protein</fullName>
    </submittedName>
</protein>
<evidence type="ECO:0000313" key="6">
    <source>
        <dbReference type="EMBL" id="NME99046.1"/>
    </source>
</evidence>
<dbReference type="EMBL" id="JABAGO010000022">
    <property type="protein sequence ID" value="NME99046.1"/>
    <property type="molecule type" value="Genomic_DNA"/>
</dbReference>
<reference evidence="6 7" key="1">
    <citation type="submission" date="2020-04" db="EMBL/GenBank/DDBJ databases">
        <authorList>
            <person name="Hitch T.C.A."/>
            <person name="Wylensek D."/>
            <person name="Clavel T."/>
        </authorList>
    </citation>
    <scope>NUCLEOTIDE SEQUENCE [LARGE SCALE GENOMIC DNA]</scope>
    <source>
        <strain evidence="6 7">WB01_D5_05</strain>
    </source>
</reference>
<dbReference type="GO" id="GO:0055085">
    <property type="term" value="P:transmembrane transport"/>
    <property type="evidence" value="ECO:0007669"/>
    <property type="project" value="UniProtKB-ARBA"/>
</dbReference>
<keyword evidence="4 6" id="KW-0067">ATP-binding</keyword>